<name>A0A3B1AXW0_9ZZZZ</name>
<feature type="domain" description="Polysaccharide pyruvyl transferase" evidence="1">
    <location>
        <begin position="14"/>
        <end position="302"/>
    </location>
</feature>
<dbReference type="PANTHER" id="PTHR36836">
    <property type="entry name" value="COLANIC ACID BIOSYNTHESIS PROTEIN WCAK"/>
    <property type="match status" value="1"/>
</dbReference>
<dbReference type="AlphaFoldDB" id="A0A3B1AXW0"/>
<proteinExistence type="predicted"/>
<accession>A0A3B1AXW0</accession>
<dbReference type="PANTHER" id="PTHR36836:SF1">
    <property type="entry name" value="COLANIC ACID BIOSYNTHESIS PROTEIN WCAK"/>
    <property type="match status" value="1"/>
</dbReference>
<reference evidence="2" key="1">
    <citation type="submission" date="2018-06" db="EMBL/GenBank/DDBJ databases">
        <authorList>
            <person name="Zhirakovskaya E."/>
        </authorList>
    </citation>
    <scope>NUCLEOTIDE SEQUENCE</scope>
</reference>
<dbReference type="EMBL" id="UOFX01000078">
    <property type="protein sequence ID" value="VAX10886.1"/>
    <property type="molecule type" value="Genomic_DNA"/>
</dbReference>
<dbReference type="InterPro" id="IPR007345">
    <property type="entry name" value="Polysacch_pyruvyl_Trfase"/>
</dbReference>
<sequence length="390" mass="44447">MKITIIGWYGTETIGDRAILAGLFSFFHRSVGDFEIKLGSLHPFFSERTISEDYSFYKEIIGKDFIVDIFNSRNSKELLNAIANSDLVVMGGGPLMDLNELFMVEYAFKKAHKLGIKTAIMGCGIGPLFHKKYRKSVLEVTKNSDLTVLRDNKSKSNLKDIYREFNVDFDEAKTHTSFDPSVECALFFNKLCAGASAKYIAINLRAFPSEYGRDIDPAQINDALKQTVGALSNVYQENEIKLIPMHYFHIGGDDREFLNRIALDLNRDNITVQNSNLSLIDTMEVYANAYFNIGMRFHSVVLQTISSGKNFVFDYTEPKKGKISGFLHDIDGDHFYADRYISLHENEITADMVVNVNRQFCYDETDVKSRLSIYVERLNEFKNQVLTCGR</sequence>
<gene>
    <name evidence="2" type="ORF">MNBD_GAMMA26-804</name>
</gene>
<evidence type="ECO:0000259" key="1">
    <source>
        <dbReference type="Pfam" id="PF04230"/>
    </source>
</evidence>
<organism evidence="2">
    <name type="scientific">hydrothermal vent metagenome</name>
    <dbReference type="NCBI Taxonomy" id="652676"/>
    <lineage>
        <taxon>unclassified sequences</taxon>
        <taxon>metagenomes</taxon>
        <taxon>ecological metagenomes</taxon>
    </lineage>
</organism>
<protein>
    <recommendedName>
        <fullName evidence="1">Polysaccharide pyruvyl transferase domain-containing protein</fullName>
    </recommendedName>
</protein>
<dbReference type="Pfam" id="PF04230">
    <property type="entry name" value="PS_pyruv_trans"/>
    <property type="match status" value="1"/>
</dbReference>
<evidence type="ECO:0000313" key="2">
    <source>
        <dbReference type="EMBL" id="VAX10886.1"/>
    </source>
</evidence>